<proteinExistence type="predicted"/>
<dbReference type="AlphaFoldDB" id="A0A9Q1JR02"/>
<evidence type="ECO:0000313" key="1">
    <source>
        <dbReference type="EMBL" id="KAJ8429458.1"/>
    </source>
</evidence>
<comment type="caution">
    <text evidence="1">The sequence shown here is derived from an EMBL/GenBank/DDBJ whole genome shotgun (WGS) entry which is preliminary data.</text>
</comment>
<dbReference type="InterPro" id="IPR021109">
    <property type="entry name" value="Peptidase_aspartic_dom_sf"/>
</dbReference>
<reference evidence="1" key="1">
    <citation type="submission" date="2022-04" db="EMBL/GenBank/DDBJ databases">
        <title>Carnegiea gigantea Genome sequencing and assembly v2.</title>
        <authorList>
            <person name="Copetti D."/>
            <person name="Sanderson M.J."/>
            <person name="Burquez A."/>
            <person name="Wojciechowski M.F."/>
        </authorList>
    </citation>
    <scope>NUCLEOTIDE SEQUENCE</scope>
    <source>
        <strain evidence="1">SGP5-SGP5p</strain>
        <tissue evidence="1">Aerial part</tissue>
    </source>
</reference>
<sequence length="215" mass="23349">MIEQGPRVTVPTMVFGGKEALRFASPHNDLLVVEIKIASAIVWRILVDTGSSVDIITWDCLKTLTHPGRDIVPLVHPILGFGEQEVNPAGMIHLPIRFGDKLNARNLEVDFLVVDVPTACDVILGRPTLHRVQRRWYRVTSRSGLRYSVAALTPRANASAIVICSSVILGGSEVPEAAKSQDLIKSWMSENLATGSALIKLVDGRWALMGGPPTA</sequence>
<organism evidence="1 2">
    <name type="scientific">Carnegiea gigantea</name>
    <dbReference type="NCBI Taxonomy" id="171969"/>
    <lineage>
        <taxon>Eukaryota</taxon>
        <taxon>Viridiplantae</taxon>
        <taxon>Streptophyta</taxon>
        <taxon>Embryophyta</taxon>
        <taxon>Tracheophyta</taxon>
        <taxon>Spermatophyta</taxon>
        <taxon>Magnoliopsida</taxon>
        <taxon>eudicotyledons</taxon>
        <taxon>Gunneridae</taxon>
        <taxon>Pentapetalae</taxon>
        <taxon>Caryophyllales</taxon>
        <taxon>Cactineae</taxon>
        <taxon>Cactaceae</taxon>
        <taxon>Cactoideae</taxon>
        <taxon>Echinocereeae</taxon>
        <taxon>Carnegiea</taxon>
    </lineage>
</organism>
<name>A0A9Q1JR02_9CARY</name>
<evidence type="ECO:0000313" key="2">
    <source>
        <dbReference type="Proteomes" id="UP001153076"/>
    </source>
</evidence>
<accession>A0A9Q1JR02</accession>
<dbReference type="PANTHER" id="PTHR33240:SF17">
    <property type="entry name" value="EUKARYOTIC PEPTIDE CHAIN RELEASE FACTOR GTP-BINDING SUBUNIT-LIKE"/>
    <property type="match status" value="1"/>
</dbReference>
<dbReference type="OrthoDB" id="1738459at2759"/>
<dbReference type="Proteomes" id="UP001153076">
    <property type="component" value="Unassembled WGS sequence"/>
</dbReference>
<dbReference type="PANTHER" id="PTHR33240">
    <property type="entry name" value="OS08G0508500 PROTEIN"/>
    <property type="match status" value="1"/>
</dbReference>
<gene>
    <name evidence="1" type="ORF">Cgig2_015310</name>
</gene>
<dbReference type="SUPFAM" id="SSF50630">
    <property type="entry name" value="Acid proteases"/>
    <property type="match status" value="1"/>
</dbReference>
<dbReference type="CDD" id="cd00303">
    <property type="entry name" value="retropepsin_like"/>
    <property type="match status" value="1"/>
</dbReference>
<protein>
    <recommendedName>
        <fullName evidence="3">Peptidase A2 domain-containing protein</fullName>
    </recommendedName>
</protein>
<dbReference type="Gene3D" id="2.40.70.10">
    <property type="entry name" value="Acid Proteases"/>
    <property type="match status" value="1"/>
</dbReference>
<evidence type="ECO:0008006" key="3">
    <source>
        <dbReference type="Google" id="ProtNLM"/>
    </source>
</evidence>
<keyword evidence="2" id="KW-1185">Reference proteome</keyword>
<dbReference type="EMBL" id="JAKOGI010000892">
    <property type="protein sequence ID" value="KAJ8429458.1"/>
    <property type="molecule type" value="Genomic_DNA"/>
</dbReference>